<evidence type="ECO:0000313" key="3">
    <source>
        <dbReference type="EMBL" id="BBD78736.1"/>
    </source>
</evidence>
<protein>
    <submittedName>
        <fullName evidence="3">Uncharacterized protein</fullName>
    </submittedName>
</protein>
<feature type="chain" id="PRO_5016243624" evidence="2">
    <location>
        <begin position="25"/>
        <end position="339"/>
    </location>
</feature>
<organism evidence="3 4">
    <name type="scientific">Aerosticca soli</name>
    <dbReference type="NCBI Taxonomy" id="2010829"/>
    <lineage>
        <taxon>Bacteria</taxon>
        <taxon>Pseudomonadati</taxon>
        <taxon>Pseudomonadota</taxon>
        <taxon>Gammaproteobacteria</taxon>
        <taxon>Lysobacterales</taxon>
        <taxon>Rhodanobacteraceae</taxon>
        <taxon>Aerosticca</taxon>
    </lineage>
</organism>
<feature type="region of interest" description="Disordered" evidence="1">
    <location>
        <begin position="319"/>
        <end position="339"/>
    </location>
</feature>
<name>A0A2Z6E179_9GAMM</name>
<evidence type="ECO:0000313" key="4">
    <source>
        <dbReference type="Proteomes" id="UP000270530"/>
    </source>
</evidence>
<reference evidence="4" key="2">
    <citation type="submission" date="2018-06" db="EMBL/GenBank/DDBJ databases">
        <title>Genome sequence of Rhodanobacteraceae bacterium strain Dysh456.</title>
        <authorList>
            <person name="Fukui M."/>
        </authorList>
    </citation>
    <scope>NUCLEOTIDE SEQUENCE [LARGE SCALE GENOMIC DNA]</scope>
    <source>
        <strain evidence="4">Dysh456</strain>
    </source>
</reference>
<dbReference type="RefSeq" id="WP_126535557.1">
    <property type="nucleotide sequence ID" value="NZ_AP018560.1"/>
</dbReference>
<keyword evidence="4" id="KW-1185">Reference proteome</keyword>
<feature type="compositionally biased region" description="Low complexity" evidence="1">
    <location>
        <begin position="320"/>
        <end position="339"/>
    </location>
</feature>
<dbReference type="Proteomes" id="UP000270530">
    <property type="component" value="Chromosome"/>
</dbReference>
<keyword evidence="2" id="KW-0732">Signal</keyword>
<reference evidence="4" key="1">
    <citation type="submission" date="2018-04" db="EMBL/GenBank/DDBJ databases">
        <authorList>
            <person name="Watanabe M."/>
            <person name="Kojima H."/>
        </authorList>
    </citation>
    <scope>NUCLEOTIDE SEQUENCE [LARGE SCALE GENOMIC DNA]</scope>
    <source>
        <strain evidence="4">Dysh456</strain>
    </source>
</reference>
<dbReference type="OrthoDB" id="5945198at2"/>
<evidence type="ECO:0000256" key="2">
    <source>
        <dbReference type="SAM" id="SignalP"/>
    </source>
</evidence>
<sequence length="339" mass="35740">MRRSRRLTAWLACLFSLASLPLAAQDAADAQARTQALVAFQRDLVSVLAPRADATPLLAAALLARTLPDPPKFSDFHALIERAAAAPGHGPAVDWVRLADCDERAGDCPNAKALAALETEAADNAAVWLLKLGQDLRAGDTEAAHADLARAASAKLYDDYTGASLQALALNVGLLPPPTSVQYPGGGAAGIQVVLTFSLASLQPQPVLPPVAKLCEDDAAVKDDCRRLGKLLEWGSSPLARSLGLHLRETLDPDPAQQEDARRARRVLAWQVHSFANLTARAPTDAKLARDLLALAREGGTEMSLTLAALRANGIPIEPPAAWQPSAQDAAQAPQASTR</sequence>
<dbReference type="AlphaFoldDB" id="A0A2Z6E179"/>
<proteinExistence type="predicted"/>
<dbReference type="EMBL" id="AP018560">
    <property type="protein sequence ID" value="BBD78736.1"/>
    <property type="molecule type" value="Genomic_DNA"/>
</dbReference>
<evidence type="ECO:0000256" key="1">
    <source>
        <dbReference type="SAM" id="MobiDB-lite"/>
    </source>
</evidence>
<gene>
    <name evidence="3" type="ORF">ALSL_0057</name>
</gene>
<accession>A0A2Z6E179</accession>
<dbReference type="KEGG" id="rbd:ALSL_0057"/>
<feature type="signal peptide" evidence="2">
    <location>
        <begin position="1"/>
        <end position="24"/>
    </location>
</feature>